<gene>
    <name evidence="1" type="ORF">PFICI_05591</name>
</gene>
<dbReference type="STRING" id="1229662.W3XCD9"/>
<dbReference type="HOGENOM" id="CLU_022341_0_0_1"/>
<dbReference type="Proteomes" id="UP000030651">
    <property type="component" value="Unassembled WGS sequence"/>
</dbReference>
<sequence>MSHTTMSFQMNQMATSPAETCGSTLADLYACLARVNKQLAGLPKAVPLTTSKFENAWVSRDRSAKARQEAASRKRGLLAEQGSLRAAIGSKSKRGVRELHVFDLPEEIICQIFEHLRGSPYVEEASGLACLRHASKDIRNVRLTCRRFYGASSHLLLSLITLDLSAASASRIRDISQQPLIRRGVRGVKVQMQFYDEGLAHSLRDFAIYNIVKLRQEIRRLEGLSEWNNNEKDIKKANLIVNSWLALVENPLQPAHAMDERHLRYQNLLLDAHEEYKLLRKKQCNTLEDGSFIKAVGQALSRMPQVKGLQLCGGNWFDNVRIRFGVLKSDHILRQALLLPMTCHEMDFQPIQTLNAWGQLFHDQSNAQTISNSISRRVVGKSRRHVQKVMLSDFVISTSLLENFLNCLGGSPLKVTLKNVGLKTGTWEGILDLLRQHDYCVWRIDEPVGAELNLMAVAEKRRIFGSSRSKSSEGLSLAESYIAGVPGFTNPFTVDTASDEE</sequence>
<reference evidence="2" key="1">
    <citation type="journal article" date="2015" name="BMC Genomics">
        <title>Genomic and transcriptomic analysis of the endophytic fungus Pestalotiopsis fici reveals its lifestyle and high potential for synthesis of natural products.</title>
        <authorList>
            <person name="Wang X."/>
            <person name="Zhang X."/>
            <person name="Liu L."/>
            <person name="Xiang M."/>
            <person name="Wang W."/>
            <person name="Sun X."/>
            <person name="Che Y."/>
            <person name="Guo L."/>
            <person name="Liu G."/>
            <person name="Guo L."/>
            <person name="Wang C."/>
            <person name="Yin W.B."/>
            <person name="Stadler M."/>
            <person name="Zhang X."/>
            <person name="Liu X."/>
        </authorList>
    </citation>
    <scope>NUCLEOTIDE SEQUENCE [LARGE SCALE GENOMIC DNA]</scope>
    <source>
        <strain evidence="2">W106-1 / CGMCC3.15140</strain>
    </source>
</reference>
<dbReference type="GeneID" id="19270604"/>
<keyword evidence="2" id="KW-1185">Reference proteome</keyword>
<dbReference type="RefSeq" id="XP_007832363.1">
    <property type="nucleotide sequence ID" value="XM_007834172.1"/>
</dbReference>
<proteinExistence type="predicted"/>
<dbReference type="AlphaFoldDB" id="W3XCD9"/>
<dbReference type="InParanoid" id="W3XCD9"/>
<dbReference type="OMA" id="HAMDERH"/>
<dbReference type="eggNOG" id="ENOG502T5GN">
    <property type="taxonomic scope" value="Eukaryota"/>
</dbReference>
<dbReference type="EMBL" id="KI912111">
    <property type="protein sequence ID" value="ETS83715.1"/>
    <property type="molecule type" value="Genomic_DNA"/>
</dbReference>
<name>W3XCD9_PESFW</name>
<organism evidence="1 2">
    <name type="scientific">Pestalotiopsis fici (strain W106-1 / CGMCC3.15140)</name>
    <dbReference type="NCBI Taxonomy" id="1229662"/>
    <lineage>
        <taxon>Eukaryota</taxon>
        <taxon>Fungi</taxon>
        <taxon>Dikarya</taxon>
        <taxon>Ascomycota</taxon>
        <taxon>Pezizomycotina</taxon>
        <taxon>Sordariomycetes</taxon>
        <taxon>Xylariomycetidae</taxon>
        <taxon>Amphisphaeriales</taxon>
        <taxon>Sporocadaceae</taxon>
        <taxon>Pestalotiopsis</taxon>
    </lineage>
</organism>
<dbReference type="OrthoDB" id="3759773at2759"/>
<evidence type="ECO:0000313" key="1">
    <source>
        <dbReference type="EMBL" id="ETS83715.1"/>
    </source>
</evidence>
<accession>W3XCD9</accession>
<dbReference type="KEGG" id="pfy:PFICI_05591"/>
<evidence type="ECO:0000313" key="2">
    <source>
        <dbReference type="Proteomes" id="UP000030651"/>
    </source>
</evidence>
<dbReference type="CDD" id="cd09917">
    <property type="entry name" value="F-box_SF"/>
    <property type="match status" value="1"/>
</dbReference>
<protein>
    <submittedName>
        <fullName evidence="1">Uncharacterized protein</fullName>
    </submittedName>
</protein>